<sequence>MAAKSVVFVSSSSDLAEVRVSLWTDLKTWLSQCGIDDMMAPYLWDRETEKGRLLRDRMPVQQQLPDPGEEGVPFTICLFGERCGVPLQDKLPVEWEQRIAPWRGTPGLAHPWPRESTRQQTLLDDGCFPLTGTVFELLSALSVGGEEHDNLVLGYVAPRDVDDPTLPDDMPLNNECLWESLRANKGSEKERNALRKEIYNPQVHALLNLLKYLKHSIGLPRRYPDARTMNRDVLRRVQEKLREHYRLPSAFNPFKATLEHWTLDERRQLPGRNHLISQIEDAVDRARSEGQRLFILIKGRSGCGKSSLLQRGVLARFRDRAEGVLSVRPTDFDDVSERNDRLDMLWLMICDEVDGCRDASIEIGTRRHREVRMAKKLLDVLAKRNARFVLGLDQFEEILDDLRTSLDDQKYSRGWWLVMSFLRAIACSPHVQLIATLESSRQDTFASLGIEEKLGLHRRNFEADVGPDDVARIAETAFENAGLRLAVPALEEIKRCWERFEAEHSRDGRSASSLPLVCLWFSRLFDRFEYRASARPAGIGAAMANAFEGEQSTLTLDDIGTGAIDFSKVVSDVANDAWTSATGERLEPDALNEENLVDLGRFLHPLIALDSDGHIRLRAVPILADADQTSIKLLESFKRFRLLVPATEAVSSSEGAPARLRLVHQAVIDHWPPARQWFKRRRSYLEVQDKVRIDAMRWARGGRRRIRANPSLIQEAAQVLLEHRANWTFSLDEEIERGDAEMRTYALTVFQQAKDPAVVIGSSIYGSKYALLAAMYQLVDLLDRFSQRDPAWREIRAGGDVSIMSSAAWTDGGAVPFLLSRGVPVRTAADVWSPIVSAIQVDARKNYRAMIDQTEDINAPAGPPGRTMLHLAAEYGNLFVLEDLLDRGADPRQLDEAKRSALHWAASTGQVAAFKRLMPVSDIAGVTGYGENVVHLAAQRGHANIVRALLDYDDITSDELSRTLNQSSGAGHTPLMEAAAAKWPNVVEVLLKACDAGDPAHRAPDMSTALHLAVRFYRGGAPVPSDEEKVRARRTVELLLRPDTRIDPTAQDRRGRTAFDWADAYEDARQVLRRDPRVPTDYASLTQKMRVADLTSRKVDVVLSLLRSAPQALTDLHEDERGIDILIRTTNTRVLAAALSERLIDDALLAEKLNAIVALAVKPNVVSLRGALIERLDTAEPFAPVLPVLLNAALRDNDHTAIAELKRLGVVTVGGDDEDLGASVFHDLAQTGDMTRFAELAELGPFTLPNDAWDRRPSDLACASDSTKCRELECRWFTAGGVEPVIEEGEGEPASPRLSPDSDVGTLAQPVLVDRRSIQDRTAHIGRSGLPIDAAAADVHPPLLVLEHDAGGSLKAQERRSLIRSTRALCSHDAVIPKKADTVRVWPLPFYGNVDLLEVSGSGWQQGESRFYFLRNEGELKWLNSTSPPIHETNAKTKPLITHDTLLVYLAFFCFFVRGQEGPFLILDRPENPLIPSGVDAKAVRAKFREPRVWAQQSDGKWRATALVYYDEAIFAADFLIEPGGMITMKRDTPILTNLPKIHAPIGGRS</sequence>
<dbReference type="Proteomes" id="UP000054717">
    <property type="component" value="Unassembled WGS sequence"/>
</dbReference>
<name>A0A158H9G2_9BURK</name>
<dbReference type="InterPro" id="IPR036770">
    <property type="entry name" value="Ankyrin_rpt-contain_sf"/>
</dbReference>
<evidence type="ECO:0000259" key="4">
    <source>
        <dbReference type="Pfam" id="PF20703"/>
    </source>
</evidence>
<dbReference type="RefSeq" id="WP_087630221.1">
    <property type="nucleotide sequence ID" value="NZ_FCNZ02000006.1"/>
</dbReference>
<dbReference type="PROSITE" id="PS50088">
    <property type="entry name" value="ANK_REPEAT"/>
    <property type="match status" value="2"/>
</dbReference>
<dbReference type="PROSITE" id="PS50297">
    <property type="entry name" value="ANK_REP_REGION"/>
    <property type="match status" value="2"/>
</dbReference>
<dbReference type="Gene3D" id="3.40.50.300">
    <property type="entry name" value="P-loop containing nucleotide triphosphate hydrolases"/>
    <property type="match status" value="1"/>
</dbReference>
<evidence type="ECO:0000256" key="2">
    <source>
        <dbReference type="ARBA" id="ARBA00023043"/>
    </source>
</evidence>
<dbReference type="InterPro" id="IPR027417">
    <property type="entry name" value="P-loop_NTPase"/>
</dbReference>
<organism evidence="5 6">
    <name type="scientific">Caballeronia telluris</name>
    <dbReference type="NCBI Taxonomy" id="326475"/>
    <lineage>
        <taxon>Bacteria</taxon>
        <taxon>Pseudomonadati</taxon>
        <taxon>Pseudomonadota</taxon>
        <taxon>Betaproteobacteria</taxon>
        <taxon>Burkholderiales</taxon>
        <taxon>Burkholderiaceae</taxon>
        <taxon>Caballeronia</taxon>
    </lineage>
</organism>
<evidence type="ECO:0000256" key="1">
    <source>
        <dbReference type="ARBA" id="ARBA00022737"/>
    </source>
</evidence>
<feature type="repeat" description="ANK" evidence="3">
    <location>
        <begin position="864"/>
        <end position="896"/>
    </location>
</feature>
<dbReference type="InterPro" id="IPR049052">
    <property type="entry name" value="nSTAND1"/>
</dbReference>
<comment type="caution">
    <text evidence="5">The sequence shown here is derived from an EMBL/GenBank/DDBJ whole genome shotgun (WGS) entry which is preliminary data.</text>
</comment>
<dbReference type="Pfam" id="PF20703">
    <property type="entry name" value="nSTAND1"/>
    <property type="match status" value="1"/>
</dbReference>
<dbReference type="PANTHER" id="PTHR24198">
    <property type="entry name" value="ANKYRIN REPEAT AND PROTEIN KINASE DOMAIN-CONTAINING PROTEIN"/>
    <property type="match status" value="1"/>
</dbReference>
<dbReference type="STRING" id="326475.AWB66_02108"/>
<dbReference type="SMART" id="SM00248">
    <property type="entry name" value="ANK"/>
    <property type="match status" value="5"/>
</dbReference>
<dbReference type="InterPro" id="IPR002110">
    <property type="entry name" value="Ankyrin_rpt"/>
</dbReference>
<protein>
    <submittedName>
        <fullName evidence="5">Ankyrin</fullName>
    </submittedName>
</protein>
<evidence type="ECO:0000313" key="5">
    <source>
        <dbReference type="EMBL" id="SAL40958.1"/>
    </source>
</evidence>
<dbReference type="Pfam" id="PF12796">
    <property type="entry name" value="Ank_2"/>
    <property type="match status" value="1"/>
</dbReference>
<keyword evidence="1" id="KW-0677">Repeat</keyword>
<dbReference type="SUPFAM" id="SSF48403">
    <property type="entry name" value="Ankyrin repeat"/>
    <property type="match status" value="1"/>
</dbReference>
<dbReference type="SUPFAM" id="SSF52540">
    <property type="entry name" value="P-loop containing nucleoside triphosphate hydrolases"/>
    <property type="match status" value="1"/>
</dbReference>
<feature type="domain" description="Novel STAND NTPase 1" evidence="4">
    <location>
        <begin position="258"/>
        <end position="704"/>
    </location>
</feature>
<keyword evidence="2 3" id="KW-0040">ANK repeat</keyword>
<evidence type="ECO:0000256" key="3">
    <source>
        <dbReference type="PROSITE-ProRule" id="PRU00023"/>
    </source>
</evidence>
<reference evidence="5" key="1">
    <citation type="submission" date="2016-01" db="EMBL/GenBank/DDBJ databases">
        <authorList>
            <person name="Peeters Charlotte."/>
        </authorList>
    </citation>
    <scope>NUCLEOTIDE SEQUENCE</scope>
    <source>
        <strain evidence="5">LMG 22936</strain>
    </source>
</reference>
<feature type="repeat" description="ANK" evidence="3">
    <location>
        <begin position="929"/>
        <end position="951"/>
    </location>
</feature>
<evidence type="ECO:0000313" key="6">
    <source>
        <dbReference type="Proteomes" id="UP000054717"/>
    </source>
</evidence>
<dbReference type="EMBL" id="FCNZ02000006">
    <property type="protein sequence ID" value="SAL40958.1"/>
    <property type="molecule type" value="Genomic_DNA"/>
</dbReference>
<dbReference type="PANTHER" id="PTHR24198:SF165">
    <property type="entry name" value="ANKYRIN REPEAT-CONTAINING PROTEIN-RELATED"/>
    <property type="match status" value="1"/>
</dbReference>
<accession>A0A158H9G2</accession>
<keyword evidence="6" id="KW-1185">Reference proteome</keyword>
<gene>
    <name evidence="5" type="ORF">AWB66_02108</name>
</gene>
<proteinExistence type="predicted"/>
<dbReference type="Gene3D" id="1.25.40.20">
    <property type="entry name" value="Ankyrin repeat-containing domain"/>
    <property type="match status" value="1"/>
</dbReference>